<feature type="compositionally biased region" description="Gly residues" evidence="1">
    <location>
        <begin position="42"/>
        <end position="56"/>
    </location>
</feature>
<accession>A0ABN9SDR5</accession>
<evidence type="ECO:0000256" key="1">
    <source>
        <dbReference type="SAM" id="MobiDB-lite"/>
    </source>
</evidence>
<sequence length="114" mass="11374">SRFWGPEGGSPVGPAARGAIPASGGGGGDGAEAATPQAQGCGDRGPGGRRAPGSGGRRVVWRGALAAARGGARGALDERRAAGPWQRTLDCAAAPGQRWRRRRAAVAPAREEAP</sequence>
<dbReference type="Proteomes" id="UP001189429">
    <property type="component" value="Unassembled WGS sequence"/>
</dbReference>
<gene>
    <name evidence="2" type="ORF">PCOR1329_LOCUS28882</name>
</gene>
<proteinExistence type="predicted"/>
<feature type="compositionally biased region" description="Low complexity" evidence="1">
    <location>
        <begin position="13"/>
        <end position="22"/>
    </location>
</feature>
<evidence type="ECO:0000313" key="2">
    <source>
        <dbReference type="EMBL" id="CAK0830172.1"/>
    </source>
</evidence>
<name>A0ABN9SDR5_9DINO</name>
<feature type="compositionally biased region" description="Gly residues" evidence="1">
    <location>
        <begin position="1"/>
        <end position="11"/>
    </location>
</feature>
<comment type="caution">
    <text evidence="2">The sequence shown here is derived from an EMBL/GenBank/DDBJ whole genome shotgun (WGS) entry which is preliminary data.</text>
</comment>
<feature type="non-terminal residue" evidence="2">
    <location>
        <position position="1"/>
    </location>
</feature>
<evidence type="ECO:0000313" key="3">
    <source>
        <dbReference type="Proteomes" id="UP001189429"/>
    </source>
</evidence>
<organism evidence="2 3">
    <name type="scientific">Prorocentrum cordatum</name>
    <dbReference type="NCBI Taxonomy" id="2364126"/>
    <lineage>
        <taxon>Eukaryota</taxon>
        <taxon>Sar</taxon>
        <taxon>Alveolata</taxon>
        <taxon>Dinophyceae</taxon>
        <taxon>Prorocentrales</taxon>
        <taxon>Prorocentraceae</taxon>
        <taxon>Prorocentrum</taxon>
    </lineage>
</organism>
<dbReference type="EMBL" id="CAUYUJ010010757">
    <property type="protein sequence ID" value="CAK0830172.1"/>
    <property type="molecule type" value="Genomic_DNA"/>
</dbReference>
<reference evidence="2" key="1">
    <citation type="submission" date="2023-10" db="EMBL/GenBank/DDBJ databases">
        <authorList>
            <person name="Chen Y."/>
            <person name="Shah S."/>
            <person name="Dougan E. K."/>
            <person name="Thang M."/>
            <person name="Chan C."/>
        </authorList>
    </citation>
    <scope>NUCLEOTIDE SEQUENCE [LARGE SCALE GENOMIC DNA]</scope>
</reference>
<feature type="non-terminal residue" evidence="2">
    <location>
        <position position="114"/>
    </location>
</feature>
<keyword evidence="3" id="KW-1185">Reference proteome</keyword>
<protein>
    <submittedName>
        <fullName evidence="2">Uncharacterized protein</fullName>
    </submittedName>
</protein>
<feature type="region of interest" description="Disordered" evidence="1">
    <location>
        <begin position="1"/>
        <end position="58"/>
    </location>
</feature>